<evidence type="ECO:0000313" key="1">
    <source>
        <dbReference type="EMBL" id="CAG4953683.1"/>
    </source>
</evidence>
<dbReference type="GO" id="GO:0007096">
    <property type="term" value="P:regulation of exit from mitosis"/>
    <property type="evidence" value="ECO:0007669"/>
    <property type="project" value="InterPro"/>
</dbReference>
<dbReference type="EMBL" id="CAJQZP010000288">
    <property type="protein sequence ID" value="CAG4953683.1"/>
    <property type="molecule type" value="Genomic_DNA"/>
</dbReference>
<dbReference type="Proteomes" id="UP000691718">
    <property type="component" value="Unassembled WGS sequence"/>
</dbReference>
<dbReference type="PANTHER" id="PTHR15681">
    <property type="entry name" value="MAD2L1-BINDING PROTEIN"/>
    <property type="match status" value="1"/>
</dbReference>
<protein>
    <submittedName>
        <fullName evidence="1">(apollo) hypothetical protein</fullName>
    </submittedName>
</protein>
<dbReference type="GO" id="GO:0005634">
    <property type="term" value="C:nucleus"/>
    <property type="evidence" value="ECO:0007669"/>
    <property type="project" value="InterPro"/>
</dbReference>
<dbReference type="AlphaFoldDB" id="A0A8S3WCW4"/>
<comment type="caution">
    <text evidence="1">The sequence shown here is derived from an EMBL/GenBank/DDBJ whole genome shotgun (WGS) entry which is preliminary data.</text>
</comment>
<dbReference type="InterPro" id="IPR009511">
    <property type="entry name" value="MAD1/Cdc20-bound-Mad2-bd"/>
</dbReference>
<reference evidence="1" key="1">
    <citation type="submission" date="2021-04" db="EMBL/GenBank/DDBJ databases">
        <authorList>
            <person name="Tunstrom K."/>
        </authorList>
    </citation>
    <scope>NUCLEOTIDE SEQUENCE</scope>
</reference>
<dbReference type="OrthoDB" id="6334764at2759"/>
<dbReference type="PANTHER" id="PTHR15681:SF1">
    <property type="entry name" value="MAD2L1-BINDING PROTEIN"/>
    <property type="match status" value="1"/>
</dbReference>
<keyword evidence="2" id="KW-1185">Reference proteome</keyword>
<accession>A0A8S3WCW4</accession>
<sequence length="231" mass="26514">MCQDKKDTFQSERLFRIASNALDNLDFMIKILLKEIDGPSIPEEVCIALGGTPVTCKEVYRLLLPNMCHKPQCHSPCIASDQKIHRSVFKTLVTSDVLSKVLYNTLPPTNLYVFIKKRNVCSQDLVCSDSFVFVNGYKLPRNSKVVVIDFRTQHQENLSCCKDFQVYNNDVINKNLVNLKISENDSDLPKEDYTEIESTNTMSWYQSTYVMKGFRDCTVRGSSITNKWLEL</sequence>
<proteinExistence type="predicted"/>
<organism evidence="1 2">
    <name type="scientific">Parnassius apollo</name>
    <name type="common">Apollo butterfly</name>
    <name type="synonym">Papilio apollo</name>
    <dbReference type="NCBI Taxonomy" id="110799"/>
    <lineage>
        <taxon>Eukaryota</taxon>
        <taxon>Metazoa</taxon>
        <taxon>Ecdysozoa</taxon>
        <taxon>Arthropoda</taxon>
        <taxon>Hexapoda</taxon>
        <taxon>Insecta</taxon>
        <taxon>Pterygota</taxon>
        <taxon>Neoptera</taxon>
        <taxon>Endopterygota</taxon>
        <taxon>Lepidoptera</taxon>
        <taxon>Glossata</taxon>
        <taxon>Ditrysia</taxon>
        <taxon>Papilionoidea</taxon>
        <taxon>Papilionidae</taxon>
        <taxon>Parnassiinae</taxon>
        <taxon>Parnassini</taxon>
        <taxon>Parnassius</taxon>
        <taxon>Parnassius</taxon>
    </lineage>
</organism>
<gene>
    <name evidence="1" type="ORF">PAPOLLO_LOCUS4924</name>
</gene>
<name>A0A8S3WCW4_PARAO</name>
<evidence type="ECO:0000313" key="2">
    <source>
        <dbReference type="Proteomes" id="UP000691718"/>
    </source>
</evidence>